<evidence type="ECO:0000313" key="6">
    <source>
        <dbReference type="Proteomes" id="UP000708148"/>
    </source>
</evidence>
<dbReference type="InterPro" id="IPR012677">
    <property type="entry name" value="Nucleotide-bd_a/b_plait_sf"/>
</dbReference>
<keyword evidence="6" id="KW-1185">Reference proteome</keyword>
<organism evidence="5 6">
    <name type="scientific">Ostreobium quekettii</name>
    <dbReference type="NCBI Taxonomy" id="121088"/>
    <lineage>
        <taxon>Eukaryota</taxon>
        <taxon>Viridiplantae</taxon>
        <taxon>Chlorophyta</taxon>
        <taxon>core chlorophytes</taxon>
        <taxon>Ulvophyceae</taxon>
        <taxon>TCBD clade</taxon>
        <taxon>Bryopsidales</taxon>
        <taxon>Ostreobineae</taxon>
        <taxon>Ostreobiaceae</taxon>
        <taxon>Ostreobium</taxon>
    </lineage>
</organism>
<dbReference type="OrthoDB" id="19742at2759"/>
<keyword evidence="1 2" id="KW-0694">RNA-binding</keyword>
<feature type="region of interest" description="Disordered" evidence="3">
    <location>
        <begin position="1"/>
        <end position="47"/>
    </location>
</feature>
<dbReference type="Pfam" id="PF00076">
    <property type="entry name" value="RRM_1"/>
    <property type="match status" value="4"/>
</dbReference>
<dbReference type="SUPFAM" id="SSF54928">
    <property type="entry name" value="RNA-binding domain, RBD"/>
    <property type="match status" value="3"/>
</dbReference>
<evidence type="ECO:0000256" key="1">
    <source>
        <dbReference type="ARBA" id="ARBA00022884"/>
    </source>
</evidence>
<gene>
    <name evidence="5" type="ORF">OSTQU699_LOCUS9702</name>
</gene>
<dbReference type="SMART" id="SM00360">
    <property type="entry name" value="RRM"/>
    <property type="match status" value="4"/>
</dbReference>
<feature type="compositionally biased region" description="Basic and acidic residues" evidence="3">
    <location>
        <begin position="36"/>
        <end position="47"/>
    </location>
</feature>
<evidence type="ECO:0000259" key="4">
    <source>
        <dbReference type="PROSITE" id="PS50102"/>
    </source>
</evidence>
<accession>A0A8S1JEU1</accession>
<dbReference type="CDD" id="cd00590">
    <property type="entry name" value="RRM_SF"/>
    <property type="match status" value="1"/>
</dbReference>
<dbReference type="PROSITE" id="PS50102">
    <property type="entry name" value="RRM"/>
    <property type="match status" value="4"/>
</dbReference>
<dbReference type="EMBL" id="CAJHUC010002773">
    <property type="protein sequence ID" value="CAD7704347.1"/>
    <property type="molecule type" value="Genomic_DNA"/>
</dbReference>
<evidence type="ECO:0000313" key="5">
    <source>
        <dbReference type="EMBL" id="CAD7704347.1"/>
    </source>
</evidence>
<feature type="domain" description="RRM" evidence="4">
    <location>
        <begin position="334"/>
        <end position="411"/>
    </location>
</feature>
<dbReference type="InterPro" id="IPR035979">
    <property type="entry name" value="RBD_domain_sf"/>
</dbReference>
<evidence type="ECO:0000256" key="3">
    <source>
        <dbReference type="SAM" id="MobiDB-lite"/>
    </source>
</evidence>
<dbReference type="Proteomes" id="UP000708148">
    <property type="component" value="Unassembled WGS sequence"/>
</dbReference>
<dbReference type="Gene3D" id="3.30.70.330">
    <property type="match status" value="4"/>
</dbReference>
<proteinExistence type="predicted"/>
<name>A0A8S1JEU1_9CHLO</name>
<comment type="caution">
    <text evidence="5">The sequence shown here is derived from an EMBL/GenBank/DDBJ whole genome shotgun (WGS) entry which is preliminary data.</text>
</comment>
<dbReference type="GO" id="GO:0003723">
    <property type="term" value="F:RNA binding"/>
    <property type="evidence" value="ECO:0007669"/>
    <property type="project" value="UniProtKB-UniRule"/>
</dbReference>
<feature type="domain" description="RRM" evidence="4">
    <location>
        <begin position="233"/>
        <end position="310"/>
    </location>
</feature>
<protein>
    <recommendedName>
        <fullName evidence="4">RRM domain-containing protein</fullName>
    </recommendedName>
</protein>
<dbReference type="PANTHER" id="PTHR48027">
    <property type="entry name" value="HETEROGENEOUS NUCLEAR RIBONUCLEOPROTEIN 87F-RELATED"/>
    <property type="match status" value="1"/>
</dbReference>
<feature type="region of interest" description="Disordered" evidence="3">
    <location>
        <begin position="474"/>
        <end position="525"/>
    </location>
</feature>
<feature type="region of interest" description="Disordered" evidence="3">
    <location>
        <begin position="415"/>
        <end position="436"/>
    </location>
</feature>
<reference evidence="5" key="1">
    <citation type="submission" date="2020-12" db="EMBL/GenBank/DDBJ databases">
        <authorList>
            <person name="Iha C."/>
        </authorList>
    </citation>
    <scope>NUCLEOTIDE SEQUENCE</scope>
</reference>
<feature type="domain" description="RRM" evidence="4">
    <location>
        <begin position="51"/>
        <end position="138"/>
    </location>
</feature>
<sequence length="666" mass="72173">MAADAYLSDCGPDRRRPLPQRRAAPSSCPPSPRGDSAPDLRSNLREPPRRGTLFVADVRPRVTERQLFELFGALGPVASVRICRARQSMSIREPSRRCGHAYVNYQSYADPSVVRRALEELNYREVGGGAIRVMRFVRDPALRRRLGKGLYVKYLAPGTGTKDLHHMFARFGPIFACRVPTDAAGKSLLHGFVQFESAADADRAVEQMDGAPLGGKRLFVTPTIVQRSGHGFTQLCVRNLDCGIDNTRLRSLFRPFGPVAAALVMRDEAWRSKSFGFVDFNSPADATRAIAGMHDRIVEGRRLSVAHARRSGQRNGMQKFRADLLARDGKHRDSSVYVRGLHEAIDDRRLLGMFSRFGTVVAHRVMRHRDGESRGFGFVCFAGRDQARAAVRGTHGATVRGQRLIALIAREHQRQRELHASAPRQPTGCATTSEAEDADSVACDSVGYDSDWSVLRGSRASSVASLPVRPASSATLNYFRPPAPVHVGPPKTATRDDSRRPGSHQIPPGLTPSSLPHNGKMPPGLGHEYFGGGGTPHMPPGLGNAPWNAPITGGNRDYALGPKAPGTGIGAPARAPRGAFVGDLSPRGVAAPPAVGAYKDVPYEELDDQHYLADIGESDFDRMSEDGSRRGWGRRPKSVAADDGSASAGWGGRAGRDPQGCGRAWC</sequence>
<dbReference type="AlphaFoldDB" id="A0A8S1JEU1"/>
<feature type="compositionally biased region" description="Basic and acidic residues" evidence="3">
    <location>
        <begin position="619"/>
        <end position="629"/>
    </location>
</feature>
<feature type="domain" description="RRM" evidence="4">
    <location>
        <begin position="148"/>
        <end position="225"/>
    </location>
</feature>
<feature type="region of interest" description="Disordered" evidence="3">
    <location>
        <begin position="617"/>
        <end position="666"/>
    </location>
</feature>
<dbReference type="InterPro" id="IPR000504">
    <property type="entry name" value="RRM_dom"/>
</dbReference>
<dbReference type="InterPro" id="IPR052462">
    <property type="entry name" value="SLIRP/GR-RBP-like"/>
</dbReference>
<evidence type="ECO:0000256" key="2">
    <source>
        <dbReference type="PROSITE-ProRule" id="PRU00176"/>
    </source>
</evidence>